<feature type="region of interest" description="Disordered" evidence="1">
    <location>
        <begin position="21"/>
        <end position="40"/>
    </location>
</feature>
<gene>
    <name evidence="2" type="ORF">NEILACOT_05079</name>
</gene>
<evidence type="ECO:0000256" key="1">
    <source>
        <dbReference type="SAM" id="MobiDB-lite"/>
    </source>
</evidence>
<dbReference type="AlphaFoldDB" id="D0WC01"/>
<sequence length="40" mass="4672">MRRKKFISAVFTFPTKPVNKKQHFANKNDNQLCKNPPPPC</sequence>
<evidence type="ECO:0000313" key="2">
    <source>
        <dbReference type="EMBL" id="EEZ74928.1"/>
    </source>
</evidence>
<dbReference type="EMBL" id="ACEQ02000027">
    <property type="protein sequence ID" value="EEZ74928.1"/>
    <property type="molecule type" value="Genomic_DNA"/>
</dbReference>
<evidence type="ECO:0000313" key="3">
    <source>
        <dbReference type="Proteomes" id="UP000003843"/>
    </source>
</evidence>
<reference evidence="2 3" key="1">
    <citation type="submission" date="2009-10" db="EMBL/GenBank/DDBJ databases">
        <authorList>
            <person name="Weinstock G."/>
            <person name="Sodergren E."/>
            <person name="Clifton S."/>
            <person name="Fulton L."/>
            <person name="Fulton B."/>
            <person name="Courtney L."/>
            <person name="Fronick C."/>
            <person name="Harrison M."/>
            <person name="Strong C."/>
            <person name="Farmer C."/>
            <person name="Delahaunty K."/>
            <person name="Markovic C."/>
            <person name="Hall O."/>
            <person name="Minx P."/>
            <person name="Tomlinson C."/>
            <person name="Mitreva M."/>
            <person name="Nelson J."/>
            <person name="Hou S."/>
            <person name="Wollam A."/>
            <person name="Pepin K.H."/>
            <person name="Johnson M."/>
            <person name="Bhonagiri V."/>
            <person name="Nash W.E."/>
            <person name="Warren W."/>
            <person name="Chinwalla A."/>
            <person name="Mardis E.R."/>
            <person name="Wilson R.K."/>
        </authorList>
    </citation>
    <scope>NUCLEOTIDE SEQUENCE [LARGE SCALE GENOMIC DNA]</scope>
    <source>
        <strain evidence="2 3">ATCC 23970</strain>
    </source>
</reference>
<comment type="caution">
    <text evidence="2">The sequence shown here is derived from an EMBL/GenBank/DDBJ whole genome shotgun (WGS) entry which is preliminary data.</text>
</comment>
<proteinExistence type="predicted"/>
<protein>
    <submittedName>
        <fullName evidence="2">Uncharacterized protein</fullName>
    </submittedName>
</protein>
<accession>D0WC01</accession>
<dbReference type="Proteomes" id="UP000003843">
    <property type="component" value="Unassembled WGS sequence"/>
</dbReference>
<organism evidence="2 3">
    <name type="scientific">Neisseria lactamica ATCC 23970</name>
    <dbReference type="NCBI Taxonomy" id="546265"/>
    <lineage>
        <taxon>Bacteria</taxon>
        <taxon>Pseudomonadati</taxon>
        <taxon>Pseudomonadota</taxon>
        <taxon>Betaproteobacteria</taxon>
        <taxon>Neisseriales</taxon>
        <taxon>Neisseriaceae</taxon>
        <taxon>Neisseria</taxon>
    </lineage>
</organism>
<name>D0WC01_NEILA</name>